<name>A0A0D0DQM9_9AGAM</name>
<feature type="compositionally biased region" description="Pro residues" evidence="1">
    <location>
        <begin position="34"/>
        <end position="43"/>
    </location>
</feature>
<reference evidence="3" key="2">
    <citation type="submission" date="2015-01" db="EMBL/GenBank/DDBJ databases">
        <title>Evolutionary Origins and Diversification of the Mycorrhizal Mutualists.</title>
        <authorList>
            <consortium name="DOE Joint Genome Institute"/>
            <consortium name="Mycorrhizal Genomics Consortium"/>
            <person name="Kohler A."/>
            <person name="Kuo A."/>
            <person name="Nagy L.G."/>
            <person name="Floudas D."/>
            <person name="Copeland A."/>
            <person name="Barry K.W."/>
            <person name="Cichocki N."/>
            <person name="Veneault-Fourrey C."/>
            <person name="LaButti K."/>
            <person name="Lindquist E.A."/>
            <person name="Lipzen A."/>
            <person name="Lundell T."/>
            <person name="Morin E."/>
            <person name="Murat C."/>
            <person name="Riley R."/>
            <person name="Ohm R."/>
            <person name="Sun H."/>
            <person name="Tunlid A."/>
            <person name="Henrissat B."/>
            <person name="Grigoriev I.V."/>
            <person name="Hibbett D.S."/>
            <person name="Martin F."/>
        </authorList>
    </citation>
    <scope>NUCLEOTIDE SEQUENCE [LARGE SCALE GENOMIC DNA]</scope>
    <source>
        <strain evidence="3">Ve08.2h10</strain>
    </source>
</reference>
<protein>
    <submittedName>
        <fullName evidence="2">Uncharacterized protein</fullName>
    </submittedName>
</protein>
<dbReference type="OrthoDB" id="10540040at2759"/>
<organism evidence="2 3">
    <name type="scientific">Paxillus rubicundulus Ve08.2h10</name>
    <dbReference type="NCBI Taxonomy" id="930991"/>
    <lineage>
        <taxon>Eukaryota</taxon>
        <taxon>Fungi</taxon>
        <taxon>Dikarya</taxon>
        <taxon>Basidiomycota</taxon>
        <taxon>Agaricomycotina</taxon>
        <taxon>Agaricomycetes</taxon>
        <taxon>Agaricomycetidae</taxon>
        <taxon>Boletales</taxon>
        <taxon>Paxilineae</taxon>
        <taxon>Paxillaceae</taxon>
        <taxon>Paxillus</taxon>
    </lineage>
</organism>
<dbReference type="EMBL" id="KN825739">
    <property type="protein sequence ID" value="KIK81735.1"/>
    <property type="molecule type" value="Genomic_DNA"/>
</dbReference>
<evidence type="ECO:0000313" key="3">
    <source>
        <dbReference type="Proteomes" id="UP000054538"/>
    </source>
</evidence>
<keyword evidence="3" id="KW-1185">Reference proteome</keyword>
<feature type="compositionally biased region" description="Polar residues" evidence="1">
    <location>
        <begin position="10"/>
        <end position="29"/>
    </location>
</feature>
<feature type="region of interest" description="Disordered" evidence="1">
    <location>
        <begin position="1"/>
        <end position="81"/>
    </location>
</feature>
<accession>A0A0D0DQM9</accession>
<proteinExistence type="predicted"/>
<evidence type="ECO:0000256" key="1">
    <source>
        <dbReference type="SAM" id="MobiDB-lite"/>
    </source>
</evidence>
<reference evidence="2 3" key="1">
    <citation type="submission" date="2014-04" db="EMBL/GenBank/DDBJ databases">
        <authorList>
            <consortium name="DOE Joint Genome Institute"/>
            <person name="Kuo A."/>
            <person name="Kohler A."/>
            <person name="Jargeat P."/>
            <person name="Nagy L.G."/>
            <person name="Floudas D."/>
            <person name="Copeland A."/>
            <person name="Barry K.W."/>
            <person name="Cichocki N."/>
            <person name="Veneault-Fourrey C."/>
            <person name="LaButti K."/>
            <person name="Lindquist E.A."/>
            <person name="Lipzen A."/>
            <person name="Lundell T."/>
            <person name="Morin E."/>
            <person name="Murat C."/>
            <person name="Sun H."/>
            <person name="Tunlid A."/>
            <person name="Henrissat B."/>
            <person name="Grigoriev I.V."/>
            <person name="Hibbett D.S."/>
            <person name="Martin F."/>
            <person name="Nordberg H.P."/>
            <person name="Cantor M.N."/>
            <person name="Hua S.X."/>
        </authorList>
    </citation>
    <scope>NUCLEOTIDE SEQUENCE [LARGE SCALE GENOMIC DNA]</scope>
    <source>
        <strain evidence="2 3">Ve08.2h10</strain>
    </source>
</reference>
<feature type="region of interest" description="Disordered" evidence="1">
    <location>
        <begin position="154"/>
        <end position="183"/>
    </location>
</feature>
<dbReference type="HOGENOM" id="CLU_1475620_0_0_1"/>
<gene>
    <name evidence="2" type="ORF">PAXRUDRAFT_832650</name>
</gene>
<feature type="compositionally biased region" description="Polar residues" evidence="1">
    <location>
        <begin position="68"/>
        <end position="81"/>
    </location>
</feature>
<evidence type="ECO:0000313" key="2">
    <source>
        <dbReference type="EMBL" id="KIK81735.1"/>
    </source>
</evidence>
<dbReference type="Proteomes" id="UP000054538">
    <property type="component" value="Unassembled WGS sequence"/>
</dbReference>
<dbReference type="InParanoid" id="A0A0D0DQM9"/>
<sequence>MIPVDRSKPNGYSQNQTPLANVSIASSKQMPIPAAAPAPPTVSPKPHSITPRPNLPLRPSTAPPAESSLASGSPQEAHSPGQSRTALLLNLRARNLLLQKAISHIDDAVLYLMAARSGVPSARIQEVRGEARDRKDLLDRVDRAIRMAQNGKLEEVGSGSRDPRGVQAGTGNERRVDCSFVSG</sequence>
<dbReference type="AlphaFoldDB" id="A0A0D0DQM9"/>